<evidence type="ECO:0000313" key="7">
    <source>
        <dbReference type="EMBL" id="OLY43190.1"/>
    </source>
</evidence>
<dbReference type="InterPro" id="IPR004839">
    <property type="entry name" value="Aminotransferase_I/II_large"/>
</dbReference>
<keyword evidence="8" id="KW-1185">Reference proteome</keyword>
<keyword evidence="2 7" id="KW-0032">Aminotransferase</keyword>
<feature type="domain" description="Aminotransferase class I/classII large" evidence="6">
    <location>
        <begin position="41"/>
        <end position="363"/>
    </location>
</feature>
<dbReference type="InterPro" id="IPR050106">
    <property type="entry name" value="HistidinolP_aminotransfase"/>
</dbReference>
<dbReference type="SUPFAM" id="SSF53383">
    <property type="entry name" value="PLP-dependent transferases"/>
    <property type="match status" value="1"/>
</dbReference>
<dbReference type="GO" id="GO:0004400">
    <property type="term" value="F:histidinol-phosphate transaminase activity"/>
    <property type="evidence" value="ECO:0007669"/>
    <property type="project" value="UniProtKB-EC"/>
</dbReference>
<evidence type="ECO:0000313" key="8">
    <source>
        <dbReference type="Proteomes" id="UP000187344"/>
    </source>
</evidence>
<evidence type="ECO:0000256" key="1">
    <source>
        <dbReference type="ARBA" id="ARBA00007970"/>
    </source>
</evidence>
<keyword evidence="3 7" id="KW-0808">Transferase</keyword>
<dbReference type="Pfam" id="PF00155">
    <property type="entry name" value="Aminotran_1_2"/>
    <property type="match status" value="1"/>
</dbReference>
<dbReference type="InterPro" id="IPR015422">
    <property type="entry name" value="PyrdxlP-dep_Trfase_small"/>
</dbReference>
<proteinExistence type="inferred from homology"/>
<reference evidence="7 8" key="1">
    <citation type="submission" date="2016-12" db="EMBL/GenBank/DDBJ databases">
        <title>Comparative genomics of Bartonella apis.</title>
        <authorList>
            <person name="Engel P."/>
        </authorList>
    </citation>
    <scope>NUCLEOTIDE SEQUENCE [LARGE SCALE GENOMIC DNA]</scope>
    <source>
        <strain evidence="7 8">PEB0149</strain>
    </source>
</reference>
<evidence type="ECO:0000256" key="4">
    <source>
        <dbReference type="ARBA" id="ARBA00022898"/>
    </source>
</evidence>
<dbReference type="OrthoDB" id="9809616at2"/>
<dbReference type="NCBIfam" id="NF006014">
    <property type="entry name" value="PRK08153.1"/>
    <property type="match status" value="1"/>
</dbReference>
<comment type="similarity">
    <text evidence="1">Belongs to the class-II pyridoxal-phosphate-dependent aminotransferase family. Histidinol-phosphate aminotransferase subfamily.</text>
</comment>
<dbReference type="CDD" id="cd00609">
    <property type="entry name" value="AAT_like"/>
    <property type="match status" value="1"/>
</dbReference>
<dbReference type="PANTHER" id="PTHR43643">
    <property type="entry name" value="HISTIDINOL-PHOSPHATE AMINOTRANSFERASE 2"/>
    <property type="match status" value="1"/>
</dbReference>
<dbReference type="AlphaFoldDB" id="A0A1R0F8A5"/>
<organism evidence="7 8">
    <name type="scientific">Bartonella apis</name>
    <dbReference type="NCBI Taxonomy" id="1686310"/>
    <lineage>
        <taxon>Bacteria</taxon>
        <taxon>Pseudomonadati</taxon>
        <taxon>Pseudomonadota</taxon>
        <taxon>Alphaproteobacteria</taxon>
        <taxon>Hyphomicrobiales</taxon>
        <taxon>Bartonellaceae</taxon>
        <taxon>Bartonella</taxon>
    </lineage>
</organism>
<sequence>MSAKFEFPAVTPLVASLPSTVPFTGPESIERKTGRLFRARLGANENGFGPAPSVIKALQQSNSEVWKYGDPENYDLINALANLYNLKPEQLTVGPGVDSLLGLIVRQYIEPGDVVINSLGGYPTFNYHVAGFGGKLVNVPYSNDKSDLQALSNAAHKYKAKIVYLANPDNPLGTWHNKNEIEAFITNLPKTTLLVLDEAYGELAPKDELPEMSKIWPNVLRMRTFSKVYGLAGLRCGYAIGPAELVCMFDKVRDHFSVNKMAQIAAFHALADRKYLDEVIRKIDNAKKEIVKIAESHGLKTLPSATNFVAIDCGRDGNFAKDVLDGLIKRAIFVRKPSVPVLDRLIRVSVGPQKEIDLFAEAFASALNAANKG</sequence>
<dbReference type="EC" id="2.6.1.9" evidence="7"/>
<dbReference type="Gene3D" id="3.40.640.10">
    <property type="entry name" value="Type I PLP-dependent aspartate aminotransferase-like (Major domain)"/>
    <property type="match status" value="1"/>
</dbReference>
<name>A0A1R0F8A5_9HYPH</name>
<accession>A0A1R0F8A5</accession>
<evidence type="ECO:0000256" key="3">
    <source>
        <dbReference type="ARBA" id="ARBA00022679"/>
    </source>
</evidence>
<dbReference type="InterPro" id="IPR015424">
    <property type="entry name" value="PyrdxlP-dep_Trfase"/>
</dbReference>
<dbReference type="PANTHER" id="PTHR43643:SF3">
    <property type="entry name" value="HISTIDINOL-PHOSPHATE AMINOTRANSFERASE"/>
    <property type="match status" value="1"/>
</dbReference>
<evidence type="ECO:0000256" key="2">
    <source>
        <dbReference type="ARBA" id="ARBA00022576"/>
    </source>
</evidence>
<evidence type="ECO:0000256" key="5">
    <source>
        <dbReference type="ARBA" id="ARBA00029440"/>
    </source>
</evidence>
<dbReference type="Gene3D" id="3.90.1150.10">
    <property type="entry name" value="Aspartate Aminotransferase, domain 1"/>
    <property type="match status" value="1"/>
</dbReference>
<evidence type="ECO:0000259" key="6">
    <source>
        <dbReference type="Pfam" id="PF00155"/>
    </source>
</evidence>
<dbReference type="Proteomes" id="UP000187344">
    <property type="component" value="Unassembled WGS sequence"/>
</dbReference>
<dbReference type="EMBL" id="LXYT01000002">
    <property type="protein sequence ID" value="OLY43190.1"/>
    <property type="molecule type" value="Genomic_DNA"/>
</dbReference>
<keyword evidence="4" id="KW-0663">Pyridoxal phosphate</keyword>
<comment type="pathway">
    <text evidence="5">Amino-acid biosynthesis.</text>
</comment>
<dbReference type="GO" id="GO:0030170">
    <property type="term" value="F:pyridoxal phosphate binding"/>
    <property type="evidence" value="ECO:0007669"/>
    <property type="project" value="InterPro"/>
</dbReference>
<dbReference type="InterPro" id="IPR015421">
    <property type="entry name" value="PyrdxlP-dep_Trfase_major"/>
</dbReference>
<comment type="caution">
    <text evidence="7">The sequence shown here is derived from an EMBL/GenBank/DDBJ whole genome shotgun (WGS) entry which is preliminary data.</text>
</comment>
<gene>
    <name evidence="7" type="ORF">PEB0149_006130</name>
</gene>
<protein>
    <submittedName>
        <fullName evidence="7">Histidinol-phosphate aminotransferase</fullName>
        <ecNumber evidence="7">2.6.1.9</ecNumber>
    </submittedName>
</protein>
<dbReference type="RefSeq" id="WP_075870095.1">
    <property type="nucleotide sequence ID" value="NZ_CAMLKB010000001.1"/>
</dbReference>